<keyword evidence="3" id="KW-1185">Reference proteome</keyword>
<evidence type="ECO:0000259" key="1">
    <source>
        <dbReference type="Pfam" id="PF12680"/>
    </source>
</evidence>
<dbReference type="InterPro" id="IPR037401">
    <property type="entry name" value="SnoaL-like"/>
</dbReference>
<dbReference type="RefSeq" id="WP_054791689.1">
    <property type="nucleotide sequence ID" value="NZ_LT630003.1"/>
</dbReference>
<feature type="domain" description="SnoaL-like" evidence="1">
    <location>
        <begin position="8"/>
        <end position="99"/>
    </location>
</feature>
<organism evidence="2 3">
    <name type="scientific">Lacrimispora sphenoides JCM 1415</name>
    <dbReference type="NCBI Taxonomy" id="1297793"/>
    <lineage>
        <taxon>Bacteria</taxon>
        <taxon>Bacillati</taxon>
        <taxon>Bacillota</taxon>
        <taxon>Clostridia</taxon>
        <taxon>Lachnospirales</taxon>
        <taxon>Lachnospiraceae</taxon>
        <taxon>Lacrimispora</taxon>
    </lineage>
</organism>
<protein>
    <submittedName>
        <fullName evidence="2">SnoaL-like domain-containing protein</fullName>
    </submittedName>
</protein>
<gene>
    <name evidence="2" type="ORF">SAMN02745906_2201</name>
</gene>
<reference evidence="2 3" key="1">
    <citation type="submission" date="2016-10" db="EMBL/GenBank/DDBJ databases">
        <authorList>
            <person name="Varghese N."/>
            <person name="Submissions S."/>
        </authorList>
    </citation>
    <scope>NUCLEOTIDE SEQUENCE [LARGE SCALE GENOMIC DNA]</scope>
    <source>
        <strain evidence="2 3">ATCC 19403</strain>
    </source>
</reference>
<evidence type="ECO:0000313" key="2">
    <source>
        <dbReference type="EMBL" id="SET82326.1"/>
    </source>
</evidence>
<dbReference type="EMBL" id="LT630003">
    <property type="protein sequence ID" value="SET82326.1"/>
    <property type="molecule type" value="Genomic_DNA"/>
</dbReference>
<proteinExistence type="predicted"/>
<evidence type="ECO:0000313" key="3">
    <source>
        <dbReference type="Proteomes" id="UP000198970"/>
    </source>
</evidence>
<dbReference type="Gene3D" id="3.10.450.50">
    <property type="match status" value="1"/>
</dbReference>
<name>A0ABY1C966_9FIRM</name>
<accession>A0ABY1C966</accession>
<dbReference type="Pfam" id="PF12680">
    <property type="entry name" value="SnoaL_2"/>
    <property type="match status" value="1"/>
</dbReference>
<dbReference type="InterPro" id="IPR032710">
    <property type="entry name" value="NTF2-like_dom_sf"/>
</dbReference>
<dbReference type="Proteomes" id="UP000198970">
    <property type="component" value="Chromosome I"/>
</dbReference>
<sequence length="104" mass="11872">MIRETALAFVDAINSHNADKITTLMTDDHTFIDAYGNSSNKEAMQQCWPGYFSWFPDYLIEINDILISGDTVVLLGYACCTYRGEETPNNENHWRIPAAWHVLV</sequence>
<dbReference type="SUPFAM" id="SSF54427">
    <property type="entry name" value="NTF2-like"/>
    <property type="match status" value="1"/>
</dbReference>